<dbReference type="AlphaFoldDB" id="A0AA38S5D1"/>
<reference evidence="4" key="1">
    <citation type="submission" date="2022-07" db="EMBL/GenBank/DDBJ databases">
        <title>Fungi with potential for degradation of polypropylene.</title>
        <authorList>
            <person name="Gostincar C."/>
        </authorList>
    </citation>
    <scope>NUCLEOTIDE SEQUENCE</scope>
    <source>
        <strain evidence="4">EXF-13308</strain>
    </source>
</reference>
<dbReference type="Proteomes" id="UP001174694">
    <property type="component" value="Unassembled WGS sequence"/>
</dbReference>
<organism evidence="4 5">
    <name type="scientific">Pleurostoma richardsiae</name>
    <dbReference type="NCBI Taxonomy" id="41990"/>
    <lineage>
        <taxon>Eukaryota</taxon>
        <taxon>Fungi</taxon>
        <taxon>Dikarya</taxon>
        <taxon>Ascomycota</taxon>
        <taxon>Pezizomycotina</taxon>
        <taxon>Sordariomycetes</taxon>
        <taxon>Sordariomycetidae</taxon>
        <taxon>Calosphaeriales</taxon>
        <taxon>Pleurostomataceae</taxon>
        <taxon>Pleurostoma</taxon>
    </lineage>
</organism>
<feature type="chain" id="PRO_5041418980" evidence="3">
    <location>
        <begin position="22"/>
        <end position="409"/>
    </location>
</feature>
<keyword evidence="3" id="KW-0732">Signal</keyword>
<comment type="caution">
    <text evidence="4">The sequence shown here is derived from an EMBL/GenBank/DDBJ whole genome shotgun (WGS) entry which is preliminary data.</text>
</comment>
<evidence type="ECO:0000313" key="4">
    <source>
        <dbReference type="EMBL" id="KAJ9156494.1"/>
    </source>
</evidence>
<evidence type="ECO:0000256" key="2">
    <source>
        <dbReference type="SAM" id="Phobius"/>
    </source>
</evidence>
<sequence>MRPAASLPALGLLLSASLAAARQLAPMDFSPHRLSPRYYLEASPLDKRQDSGCRDGYHSCLDINSTACCADTTYCIVDPTTWLARCCALGSACDSPCSPDQYQCNATTTLAASTSTYAACCPRPCSSASFLCPASLGGGCCPFGGGCASGGRCLSTATPTATPLVSEVPAGCTTGQVACPASLGGGCCAAGRSCTLVTGAPFCASPTAVVSPTASGVSAVRQGGGGLSSGAKAGVGAGVAVGAAAVIAGLTWFCIRRRRERSSKASGSGPRSGNGGEGGLPSMGETSDGVSQAGRLAGPAGEYLGPEAVPGPFTDTLTTATSPGPMEHGVPADPHSPDDIVGAVEMDSGVEQEQPSTPESATQRLSVVHAVQMPDTIDGRFELYGSGMLTPTSQESIMRTPSDMTRRET</sequence>
<keyword evidence="2" id="KW-0812">Transmembrane</keyword>
<feature type="transmembrane region" description="Helical" evidence="2">
    <location>
        <begin position="235"/>
        <end position="255"/>
    </location>
</feature>
<name>A0AA38S5D1_9PEZI</name>
<keyword evidence="5" id="KW-1185">Reference proteome</keyword>
<evidence type="ECO:0000256" key="1">
    <source>
        <dbReference type="SAM" id="MobiDB-lite"/>
    </source>
</evidence>
<feature type="signal peptide" evidence="3">
    <location>
        <begin position="1"/>
        <end position="21"/>
    </location>
</feature>
<dbReference type="EMBL" id="JANBVO010000002">
    <property type="protein sequence ID" value="KAJ9156494.1"/>
    <property type="molecule type" value="Genomic_DNA"/>
</dbReference>
<feature type="region of interest" description="Disordered" evidence="1">
    <location>
        <begin position="260"/>
        <end position="339"/>
    </location>
</feature>
<keyword evidence="2" id="KW-1133">Transmembrane helix</keyword>
<accession>A0AA38S5D1</accession>
<feature type="compositionally biased region" description="Gly residues" evidence="1">
    <location>
        <begin position="270"/>
        <end position="281"/>
    </location>
</feature>
<proteinExistence type="predicted"/>
<feature type="region of interest" description="Disordered" evidence="1">
    <location>
        <begin position="386"/>
        <end position="409"/>
    </location>
</feature>
<feature type="compositionally biased region" description="Polar residues" evidence="1">
    <location>
        <begin position="389"/>
        <end position="403"/>
    </location>
</feature>
<evidence type="ECO:0000256" key="3">
    <source>
        <dbReference type="SAM" id="SignalP"/>
    </source>
</evidence>
<protein>
    <submittedName>
        <fullName evidence="4">Uncharacterized protein</fullName>
    </submittedName>
</protein>
<keyword evidence="2" id="KW-0472">Membrane</keyword>
<evidence type="ECO:0000313" key="5">
    <source>
        <dbReference type="Proteomes" id="UP001174694"/>
    </source>
</evidence>
<gene>
    <name evidence="4" type="ORF">NKR23_g1345</name>
</gene>